<dbReference type="AlphaFoldDB" id="A0A485BGA9"/>
<dbReference type="EMBL" id="CAADJD010000021">
    <property type="protein sequence ID" value="VFS71092.1"/>
    <property type="molecule type" value="Genomic_DNA"/>
</dbReference>
<keyword evidence="2" id="KW-1185">Reference proteome</keyword>
<proteinExistence type="predicted"/>
<protein>
    <submittedName>
        <fullName evidence="1">Capsule polysaccharide biosynthesis protein</fullName>
    </submittedName>
</protein>
<organism evidence="1 2">
    <name type="scientific">Kluyvera cryocrescens</name>
    <name type="common">Kluyvera citrophila</name>
    <dbReference type="NCBI Taxonomy" id="580"/>
    <lineage>
        <taxon>Bacteria</taxon>
        <taxon>Pseudomonadati</taxon>
        <taxon>Pseudomonadota</taxon>
        <taxon>Gammaproteobacteria</taxon>
        <taxon>Enterobacterales</taxon>
        <taxon>Enterobacteriaceae</taxon>
        <taxon>Kluyvera</taxon>
    </lineage>
</organism>
<reference evidence="1 2" key="1">
    <citation type="submission" date="2019-03" db="EMBL/GenBank/DDBJ databases">
        <authorList>
            <consortium name="Pathogen Informatics"/>
        </authorList>
    </citation>
    <scope>NUCLEOTIDE SEQUENCE [LARGE SCALE GENOMIC DNA]</scope>
    <source>
        <strain evidence="1 2">NCTC12993</strain>
    </source>
</reference>
<dbReference type="GO" id="GO:0000271">
    <property type="term" value="P:polysaccharide biosynthetic process"/>
    <property type="evidence" value="ECO:0007669"/>
    <property type="project" value="InterPro"/>
</dbReference>
<dbReference type="GO" id="GO:0015774">
    <property type="term" value="P:polysaccharide transport"/>
    <property type="evidence" value="ECO:0007669"/>
    <property type="project" value="InterPro"/>
</dbReference>
<name>A0A485BGA9_KLUCR</name>
<dbReference type="Proteomes" id="UP000401081">
    <property type="component" value="Unassembled WGS sequence"/>
</dbReference>
<accession>A0A485BGA9</accession>
<evidence type="ECO:0000313" key="2">
    <source>
        <dbReference type="Proteomes" id="UP000401081"/>
    </source>
</evidence>
<gene>
    <name evidence="1" type="ORF">NCTC12993_04557</name>
</gene>
<dbReference type="InterPro" id="IPR007833">
    <property type="entry name" value="Capsule_polysaccharide_synth"/>
</dbReference>
<dbReference type="Pfam" id="PF05159">
    <property type="entry name" value="Capsule_synth"/>
    <property type="match status" value="1"/>
</dbReference>
<sequence length="171" mass="19101">MLVALAAWKSSSKQEAEKPNLVQEAQRAAAFIVENDLSKYNHAACFDETHHTDVTLVVDQTFGDISVTLGGATERQFAAMLSCARKEHPHSEIWIKTHPDVLTGKKNGYFESLTTDPRIRLITKDFSPQSLLRQVSRVYTVTSQYGIEALMAGKKVVCFGLPWYAGWGLNR</sequence>
<evidence type="ECO:0000313" key="1">
    <source>
        <dbReference type="EMBL" id="VFS71092.1"/>
    </source>
</evidence>